<keyword evidence="1" id="KW-0812">Transmembrane</keyword>
<dbReference type="Proteomes" id="UP000092445">
    <property type="component" value="Unassembled WGS sequence"/>
</dbReference>
<keyword evidence="3" id="KW-1185">Reference proteome</keyword>
<name>A0A1B0A663_GLOPL</name>
<reference evidence="2" key="2">
    <citation type="submission" date="2020-05" db="UniProtKB">
        <authorList>
            <consortium name="EnsemblMetazoa"/>
        </authorList>
    </citation>
    <scope>IDENTIFICATION</scope>
    <source>
        <strain evidence="2">IAEA</strain>
    </source>
</reference>
<dbReference type="AlphaFoldDB" id="A0A1B0A663"/>
<keyword evidence="1" id="KW-1133">Transmembrane helix</keyword>
<accession>A0A1B0A663</accession>
<reference evidence="3" key="1">
    <citation type="submission" date="2014-03" db="EMBL/GenBank/DDBJ databases">
        <authorList>
            <person name="Aksoy S."/>
            <person name="Warren W."/>
            <person name="Wilson R.K."/>
        </authorList>
    </citation>
    <scope>NUCLEOTIDE SEQUENCE [LARGE SCALE GENOMIC DNA]</scope>
    <source>
        <strain evidence="3">IAEA</strain>
    </source>
</reference>
<dbReference type="EnsemblMetazoa" id="GPAI035621-RA">
    <property type="protein sequence ID" value="GPAI035621-PA"/>
    <property type="gene ID" value="GPAI035621"/>
</dbReference>
<evidence type="ECO:0000313" key="3">
    <source>
        <dbReference type="Proteomes" id="UP000092445"/>
    </source>
</evidence>
<keyword evidence="1" id="KW-0472">Membrane</keyword>
<dbReference type="VEuPathDB" id="VectorBase:GPAI035621"/>
<dbReference type="STRING" id="7398.A0A1B0A663"/>
<organism evidence="2 3">
    <name type="scientific">Glossina pallidipes</name>
    <name type="common">Tsetse fly</name>
    <dbReference type="NCBI Taxonomy" id="7398"/>
    <lineage>
        <taxon>Eukaryota</taxon>
        <taxon>Metazoa</taxon>
        <taxon>Ecdysozoa</taxon>
        <taxon>Arthropoda</taxon>
        <taxon>Hexapoda</taxon>
        <taxon>Insecta</taxon>
        <taxon>Pterygota</taxon>
        <taxon>Neoptera</taxon>
        <taxon>Endopterygota</taxon>
        <taxon>Diptera</taxon>
        <taxon>Brachycera</taxon>
        <taxon>Muscomorpha</taxon>
        <taxon>Hippoboscoidea</taxon>
        <taxon>Glossinidae</taxon>
        <taxon>Glossina</taxon>
    </lineage>
</organism>
<evidence type="ECO:0000313" key="2">
    <source>
        <dbReference type="EnsemblMetazoa" id="GPAI035621-PA"/>
    </source>
</evidence>
<evidence type="ECO:0000256" key="1">
    <source>
        <dbReference type="SAM" id="Phobius"/>
    </source>
</evidence>
<protein>
    <submittedName>
        <fullName evidence="2">Uncharacterized protein</fullName>
    </submittedName>
</protein>
<feature type="transmembrane region" description="Helical" evidence="1">
    <location>
        <begin position="131"/>
        <end position="152"/>
    </location>
</feature>
<sequence length="223" mass="25199">MQLRQQKALLSTIIEEDDSENQDSDADTETRKNFINTWNTLRSPDTAVAEKPNKERSYQCTQAACFAGESSQITPYQEQPCLRSHELRCAAFGNFVASSLRDSTQNAALKFFGKLTSELVKSLLENPKIPMVFPAIESFLLIVQFAVVWIPLHLLYPAMIYDNNLFDNYVCLMGSIKNLQKENSLANLSRTFLQNIFSRIKIAIDNSKAITPLNLLGIDRKIA</sequence>
<proteinExistence type="predicted"/>